<organism evidence="1 2">
    <name type="scientific">Dendrolimus kikuchii</name>
    <dbReference type="NCBI Taxonomy" id="765133"/>
    <lineage>
        <taxon>Eukaryota</taxon>
        <taxon>Metazoa</taxon>
        <taxon>Ecdysozoa</taxon>
        <taxon>Arthropoda</taxon>
        <taxon>Hexapoda</taxon>
        <taxon>Insecta</taxon>
        <taxon>Pterygota</taxon>
        <taxon>Neoptera</taxon>
        <taxon>Endopterygota</taxon>
        <taxon>Lepidoptera</taxon>
        <taxon>Glossata</taxon>
        <taxon>Ditrysia</taxon>
        <taxon>Bombycoidea</taxon>
        <taxon>Lasiocampidae</taxon>
        <taxon>Dendrolimus</taxon>
    </lineage>
</organism>
<proteinExistence type="predicted"/>
<protein>
    <submittedName>
        <fullName evidence="1">Uncharacterized protein</fullName>
    </submittedName>
</protein>
<gene>
    <name evidence="1" type="ORF">K1T71_004432</name>
</gene>
<accession>A0ACC1D7N8</accession>
<comment type="caution">
    <text evidence="1">The sequence shown here is derived from an EMBL/GenBank/DDBJ whole genome shotgun (WGS) entry which is preliminary data.</text>
</comment>
<reference evidence="1 2" key="1">
    <citation type="journal article" date="2021" name="Front. Genet.">
        <title>Chromosome-Level Genome Assembly Reveals Significant Gene Expansion in the Toll and IMD Signaling Pathways of Dendrolimus kikuchii.</title>
        <authorList>
            <person name="Zhou J."/>
            <person name="Wu P."/>
            <person name="Xiong Z."/>
            <person name="Liu N."/>
            <person name="Zhao N."/>
            <person name="Ji M."/>
            <person name="Qiu Y."/>
            <person name="Yang B."/>
        </authorList>
    </citation>
    <scope>NUCLEOTIDE SEQUENCE [LARGE SCALE GENOMIC DNA]</scope>
    <source>
        <strain evidence="1">Ann1</strain>
    </source>
</reference>
<dbReference type="Proteomes" id="UP000824533">
    <property type="component" value="Linkage Group LG07"/>
</dbReference>
<evidence type="ECO:0000313" key="1">
    <source>
        <dbReference type="EMBL" id="KAJ0179841.1"/>
    </source>
</evidence>
<keyword evidence="2" id="KW-1185">Reference proteome</keyword>
<evidence type="ECO:0000313" key="2">
    <source>
        <dbReference type="Proteomes" id="UP000824533"/>
    </source>
</evidence>
<sequence>MSSTNTILSVREIIDLAFGNPDVNVVNHKLLQTILHLLARQLRLLERRVEIEMGSISSVPETSLSVTEVRVHAMQEKPKKKKRRLGDETKTVAAQGTTKGHEQEGKGISVEGKKGFSKARATKEGDGKLGAARTVVGKTGATQDSLSSTDKTISTKSTTEKSSSDKTATIKSGSETDQRGLSSDKTSITNDARKYLEIVEEAREKELRVIHQRADSKEVQHKTPTPMTSLDSVEAQYEKLLVVERVPSSEAKAILGRSPRLSVVTQNQFIELANAVRDLQIRFAPIAPPGFPNNIQFLQDLRKGASLTDAMAALQLSARLEAAEKTLSNMLGLITELATQTGIDLSTIPEGVCNDTIKLPAPPPEEPSPLPTPSEEPLQIFVLETPIQVEDLTLDLNDGKEKDTVTYLELDTATQALYDEIMKNVTTITARSAENANNAYRTATRLEGKLEASLNFGNKMENLETLVSNYAAQINIIDTSLASQMTSYQEQLTQMQHDLESGLETMAEVLANTGGDTTAVAELNSHFTCLQIDFDNMTEQQKELKTIQNTFLYDLEALWKQIEHLKATKSDREEVADALRDKAGIGALNGLVSMQQFDAVRGDYEKRIGAAYNKFNNQEIVWQKAIDEVLRDLNEKADLVQLISLKDDIAKKLNMLHSRINAMMEIVGEPRAAAVTRKLHRDATCVSCSTPAHMTLEEPGIVPALPAFEPARSKKIDAEASKPKEDGDHGICYPGQPIPHPRDSRAHACNRYCGGSHTLIQSILTRAPVDMIIRPALRQVTTGIGLDGTTYVTDEPRSPKPCIACNMLKIKAPELMRNKQVVSPEYDTDSDMIPMDFREISEMIMPPEDNISVTPPPFDSLN</sequence>
<dbReference type="EMBL" id="CM034393">
    <property type="protein sequence ID" value="KAJ0179841.1"/>
    <property type="molecule type" value="Genomic_DNA"/>
</dbReference>
<name>A0ACC1D7N8_9NEOP</name>